<comment type="similarity">
    <text evidence="1 4">Belongs to the UDP-glycosyltransferase family.</text>
</comment>
<reference evidence="5" key="1">
    <citation type="submission" date="2020-05" db="EMBL/GenBank/DDBJ databases">
        <title>Phylogenomic resolution of chytrid fungi.</title>
        <authorList>
            <person name="Stajich J.E."/>
            <person name="Amses K."/>
            <person name="Simmons R."/>
            <person name="Seto K."/>
            <person name="Myers J."/>
            <person name="Bonds A."/>
            <person name="Quandt C.A."/>
            <person name="Barry K."/>
            <person name="Liu P."/>
            <person name="Grigoriev I."/>
            <person name="Longcore J.E."/>
            <person name="James T.Y."/>
        </authorList>
    </citation>
    <scope>NUCLEOTIDE SEQUENCE</scope>
    <source>
        <strain evidence="5">JEL0318</strain>
    </source>
</reference>
<dbReference type="PANTHER" id="PTHR11926">
    <property type="entry name" value="GLUCOSYL/GLUCURONOSYL TRANSFERASES"/>
    <property type="match status" value="1"/>
</dbReference>
<dbReference type="Gene3D" id="3.40.50.2000">
    <property type="entry name" value="Glycogen Phosphorylase B"/>
    <property type="match status" value="2"/>
</dbReference>
<evidence type="ECO:0000256" key="4">
    <source>
        <dbReference type="RuleBase" id="RU003718"/>
    </source>
</evidence>
<dbReference type="AlphaFoldDB" id="A0AAD5SIB8"/>
<evidence type="ECO:0000313" key="6">
    <source>
        <dbReference type="Proteomes" id="UP001212841"/>
    </source>
</evidence>
<name>A0AAD5SIB8_9FUNG</name>
<keyword evidence="6" id="KW-1185">Reference proteome</keyword>
<dbReference type="EMBL" id="JADGJD010000047">
    <property type="protein sequence ID" value="KAJ3056068.1"/>
    <property type="molecule type" value="Genomic_DNA"/>
</dbReference>
<sequence>MSRKHIAVFTIPGIGHINPLLQLANALADINGYRFTFFTSGCFIDIVKQKCTKGVLDHEWIGIDDEIPASSLDVEDQFVLIPVLYGQYPVGLKKMIDSQWFKDMNFDFAIVEHFTPGALECLQAINMPAYCFVTCGLAAVINLLGFQRLFEWAPDFVFTAAWRASQFAQNFLGGGFLPGDLSSMRPMMYANAYNIRNTQATIINSFDHLEGDGIKRLHSNPKYAHVKVIPVGPLATLQAAVKPAKVSAPLSAEAKKVQQFLDSHPPNSVIYLSLGSIARPNAEQLKEFYLALKKSNHPFIWSLDPKIRPRLPDSLLTHSESTGLILPWVPQQLILSHPSTAVFMTHAGWNGTMESITSGIPVVCFPQFGDQHDNSKLLERVGCAVVVPRTVLNGRVVPEEEIRGCVERVVGEGGEKYRAKMQQLRRGAEEAAREGGVAWNYIRSIGV</sequence>
<dbReference type="PROSITE" id="PS00375">
    <property type="entry name" value="UDPGT"/>
    <property type="match status" value="1"/>
</dbReference>
<gene>
    <name evidence="5" type="ORF">HK097_008196</name>
</gene>
<accession>A0AAD5SIB8</accession>
<dbReference type="InterPro" id="IPR035595">
    <property type="entry name" value="UDP_glycos_trans_CS"/>
</dbReference>
<organism evidence="5 6">
    <name type="scientific">Rhizophlyctis rosea</name>
    <dbReference type="NCBI Taxonomy" id="64517"/>
    <lineage>
        <taxon>Eukaryota</taxon>
        <taxon>Fungi</taxon>
        <taxon>Fungi incertae sedis</taxon>
        <taxon>Chytridiomycota</taxon>
        <taxon>Chytridiomycota incertae sedis</taxon>
        <taxon>Chytridiomycetes</taxon>
        <taxon>Rhizophlyctidales</taxon>
        <taxon>Rhizophlyctidaceae</taxon>
        <taxon>Rhizophlyctis</taxon>
    </lineage>
</organism>
<dbReference type="Proteomes" id="UP001212841">
    <property type="component" value="Unassembled WGS sequence"/>
</dbReference>
<dbReference type="Pfam" id="PF00201">
    <property type="entry name" value="UDPGT"/>
    <property type="match status" value="1"/>
</dbReference>
<proteinExistence type="inferred from homology"/>
<dbReference type="InterPro" id="IPR002213">
    <property type="entry name" value="UDP_glucos_trans"/>
</dbReference>
<dbReference type="SUPFAM" id="SSF53756">
    <property type="entry name" value="UDP-Glycosyltransferase/glycogen phosphorylase"/>
    <property type="match status" value="1"/>
</dbReference>
<evidence type="ECO:0000313" key="5">
    <source>
        <dbReference type="EMBL" id="KAJ3056068.1"/>
    </source>
</evidence>
<dbReference type="GO" id="GO:0080043">
    <property type="term" value="F:quercetin 3-O-glucosyltransferase activity"/>
    <property type="evidence" value="ECO:0007669"/>
    <property type="project" value="TreeGrafter"/>
</dbReference>
<dbReference type="PANTHER" id="PTHR11926:SF1494">
    <property type="entry name" value="FLAVONOL 3-O-GLUCOSYLTRANSFERASE UGT76E12-RELATED"/>
    <property type="match status" value="1"/>
</dbReference>
<evidence type="ECO:0000256" key="1">
    <source>
        <dbReference type="ARBA" id="ARBA00009995"/>
    </source>
</evidence>
<dbReference type="CDD" id="cd03784">
    <property type="entry name" value="GT1_Gtf-like"/>
    <property type="match status" value="1"/>
</dbReference>
<evidence type="ECO:0000256" key="2">
    <source>
        <dbReference type="ARBA" id="ARBA00022676"/>
    </source>
</evidence>
<keyword evidence="2 4" id="KW-0328">Glycosyltransferase</keyword>
<dbReference type="GO" id="GO:0080044">
    <property type="term" value="F:quercetin 7-O-glucosyltransferase activity"/>
    <property type="evidence" value="ECO:0007669"/>
    <property type="project" value="TreeGrafter"/>
</dbReference>
<comment type="caution">
    <text evidence="5">The sequence shown here is derived from an EMBL/GenBank/DDBJ whole genome shotgun (WGS) entry which is preliminary data.</text>
</comment>
<keyword evidence="3 4" id="KW-0808">Transferase</keyword>
<protein>
    <recommendedName>
        <fullName evidence="7">UDP-glucuronosyltransferase</fullName>
    </recommendedName>
</protein>
<evidence type="ECO:0000256" key="3">
    <source>
        <dbReference type="ARBA" id="ARBA00022679"/>
    </source>
</evidence>
<evidence type="ECO:0008006" key="7">
    <source>
        <dbReference type="Google" id="ProtNLM"/>
    </source>
</evidence>